<protein>
    <submittedName>
        <fullName evidence="1">Uncharacterized protein</fullName>
    </submittedName>
</protein>
<accession>A0ABR4GV33</accession>
<organism evidence="1 2">
    <name type="scientific">Aspergillus granulosus</name>
    <dbReference type="NCBI Taxonomy" id="176169"/>
    <lineage>
        <taxon>Eukaryota</taxon>
        <taxon>Fungi</taxon>
        <taxon>Dikarya</taxon>
        <taxon>Ascomycota</taxon>
        <taxon>Pezizomycotina</taxon>
        <taxon>Eurotiomycetes</taxon>
        <taxon>Eurotiomycetidae</taxon>
        <taxon>Eurotiales</taxon>
        <taxon>Aspergillaceae</taxon>
        <taxon>Aspergillus</taxon>
        <taxon>Aspergillus subgen. Nidulantes</taxon>
    </lineage>
</organism>
<reference evidence="1 2" key="1">
    <citation type="submission" date="2024-07" db="EMBL/GenBank/DDBJ databases">
        <title>Section-level genome sequencing and comparative genomics of Aspergillus sections Usti and Cavernicolus.</title>
        <authorList>
            <consortium name="Lawrence Berkeley National Laboratory"/>
            <person name="Nybo J.L."/>
            <person name="Vesth T.C."/>
            <person name="Theobald S."/>
            <person name="Frisvad J.C."/>
            <person name="Larsen T.O."/>
            <person name="Kjaerboelling I."/>
            <person name="Rothschild-Mancinelli K."/>
            <person name="Lyhne E.K."/>
            <person name="Kogle M.E."/>
            <person name="Barry K."/>
            <person name="Clum A."/>
            <person name="Na H."/>
            <person name="Ledsgaard L."/>
            <person name="Lin J."/>
            <person name="Lipzen A."/>
            <person name="Kuo A."/>
            <person name="Riley R."/>
            <person name="Mondo S."/>
            <person name="Labutti K."/>
            <person name="Haridas S."/>
            <person name="Pangalinan J."/>
            <person name="Salamov A.A."/>
            <person name="Simmons B.A."/>
            <person name="Magnuson J.K."/>
            <person name="Chen J."/>
            <person name="Drula E."/>
            <person name="Henrissat B."/>
            <person name="Wiebenga A."/>
            <person name="Lubbers R.J."/>
            <person name="Gomes A.C."/>
            <person name="Makela M.R."/>
            <person name="Stajich J."/>
            <person name="Grigoriev I.V."/>
            <person name="Mortensen U.H."/>
            <person name="De Vries R.P."/>
            <person name="Baker S.E."/>
            <person name="Andersen M.R."/>
        </authorList>
    </citation>
    <scope>NUCLEOTIDE SEQUENCE [LARGE SCALE GENOMIC DNA]</scope>
    <source>
        <strain evidence="1 2">CBS 588.65</strain>
    </source>
</reference>
<comment type="caution">
    <text evidence="1">The sequence shown here is derived from an EMBL/GenBank/DDBJ whole genome shotgun (WGS) entry which is preliminary data.</text>
</comment>
<evidence type="ECO:0000313" key="1">
    <source>
        <dbReference type="EMBL" id="KAL2802726.1"/>
    </source>
</evidence>
<sequence>MATDPESLRILDWTNPDTERLFDKAINSPSEITEEEKHKIAEWIPSRSEMEVRTQKYLQQSLNNLFEAAATDKESLTYPQFLMIDQGFHLLGRLDTVGRNVEKLKRARVQPQLHAKWKQAREVVLSEIELRAVLNIEVPDFQLRLVTEYSNAKNQARREARSRPAPWIQRVIDQGGEKSWGYVIYCLLLDDSPEWKQFQRRFEEIVCEYPVAGLGAEEIRQTKVTDFIRFDGNQGDFGQVRENFRALREQGRLKPGVLSNVVLYVTPECHTSCDDPDTMYSWLWALDPDWSLDGPDEEGYEGRLPVNWGICYDTFYNFLSMDRWSLKDIWSEYNQMRKQRRIPGWVWTNLDKPQWPDC</sequence>
<evidence type="ECO:0000313" key="2">
    <source>
        <dbReference type="Proteomes" id="UP001610334"/>
    </source>
</evidence>
<dbReference type="Proteomes" id="UP001610334">
    <property type="component" value="Unassembled WGS sequence"/>
</dbReference>
<keyword evidence="2" id="KW-1185">Reference proteome</keyword>
<dbReference type="EMBL" id="JBFXLT010000166">
    <property type="protein sequence ID" value="KAL2802726.1"/>
    <property type="molecule type" value="Genomic_DNA"/>
</dbReference>
<proteinExistence type="predicted"/>
<name>A0ABR4GV33_9EURO</name>
<gene>
    <name evidence="1" type="ORF">BJX63DRAFT_437586</name>
</gene>